<evidence type="ECO:0000313" key="1">
    <source>
        <dbReference type="EMBL" id="KAG9339196.1"/>
    </source>
</evidence>
<name>A0A8T2NHK5_9TELE</name>
<dbReference type="AlphaFoldDB" id="A0A8T2NHK5"/>
<dbReference type="EMBL" id="JAFBMS010000057">
    <property type="protein sequence ID" value="KAG9339196.1"/>
    <property type="molecule type" value="Genomic_DNA"/>
</dbReference>
<reference evidence="1" key="1">
    <citation type="thesis" date="2021" institute="BYU ScholarsArchive" country="Provo, UT, USA">
        <title>Applications of and Algorithms for Genome Assembly and Genomic Analyses with an Emphasis on Marine Teleosts.</title>
        <authorList>
            <person name="Pickett B.D."/>
        </authorList>
    </citation>
    <scope>NUCLEOTIDE SEQUENCE</scope>
    <source>
        <strain evidence="1">HI-2016</strain>
    </source>
</reference>
<keyword evidence="2" id="KW-1185">Reference proteome</keyword>
<protein>
    <submittedName>
        <fullName evidence="1">Uncharacterized protein</fullName>
    </submittedName>
</protein>
<evidence type="ECO:0000313" key="2">
    <source>
        <dbReference type="Proteomes" id="UP000824540"/>
    </source>
</evidence>
<organism evidence="1 2">
    <name type="scientific">Albula glossodonta</name>
    <name type="common">roundjaw bonefish</name>
    <dbReference type="NCBI Taxonomy" id="121402"/>
    <lineage>
        <taxon>Eukaryota</taxon>
        <taxon>Metazoa</taxon>
        <taxon>Chordata</taxon>
        <taxon>Craniata</taxon>
        <taxon>Vertebrata</taxon>
        <taxon>Euteleostomi</taxon>
        <taxon>Actinopterygii</taxon>
        <taxon>Neopterygii</taxon>
        <taxon>Teleostei</taxon>
        <taxon>Albuliformes</taxon>
        <taxon>Albulidae</taxon>
        <taxon>Albula</taxon>
    </lineage>
</organism>
<dbReference type="Proteomes" id="UP000824540">
    <property type="component" value="Unassembled WGS sequence"/>
</dbReference>
<accession>A0A8T2NHK5</accession>
<comment type="caution">
    <text evidence="1">The sequence shown here is derived from an EMBL/GenBank/DDBJ whole genome shotgun (WGS) entry which is preliminary data.</text>
</comment>
<gene>
    <name evidence="1" type="ORF">JZ751_024055</name>
</gene>
<proteinExistence type="predicted"/>
<feature type="non-terminal residue" evidence="1">
    <location>
        <position position="1"/>
    </location>
</feature>
<sequence>MATIPTSTTCTMRKGEKFGHTTHKTQTYRQGTAAPLLTVTLLSPASSTSSSLS</sequence>